<feature type="region of interest" description="Disordered" evidence="2">
    <location>
        <begin position="82"/>
        <end position="106"/>
    </location>
</feature>
<comment type="similarity">
    <text evidence="1">Belongs to the RMD1/sif2 family.</text>
</comment>
<dbReference type="GO" id="GO:0005739">
    <property type="term" value="C:mitochondrion"/>
    <property type="evidence" value="ECO:0007669"/>
    <property type="project" value="UniProtKB-ARBA"/>
</dbReference>
<name>A0AAF0J7U0_9BASI</name>
<keyword evidence="6" id="KW-1185">Reference proteome</keyword>
<dbReference type="Proteomes" id="UP001219933">
    <property type="component" value="Chromosome 6"/>
</dbReference>
<feature type="region of interest" description="Disordered" evidence="2">
    <location>
        <begin position="1"/>
        <end position="70"/>
    </location>
</feature>
<reference evidence="5" key="1">
    <citation type="submission" date="2023-03" db="EMBL/GenBank/DDBJ databases">
        <title>Mating type loci evolution in Malassezia.</title>
        <authorList>
            <person name="Coelho M.A."/>
        </authorList>
    </citation>
    <scope>NUCLEOTIDE SEQUENCE</scope>
    <source>
        <strain evidence="5">CBS 11721</strain>
    </source>
</reference>
<evidence type="ECO:0000256" key="2">
    <source>
        <dbReference type="SAM" id="MobiDB-lite"/>
    </source>
</evidence>
<feature type="compositionally biased region" description="Basic and acidic residues" evidence="2">
    <location>
        <begin position="259"/>
        <end position="282"/>
    </location>
</feature>
<organism evidence="5 6">
    <name type="scientific">Malassezia cuniculi</name>
    <dbReference type="NCBI Taxonomy" id="948313"/>
    <lineage>
        <taxon>Eukaryota</taxon>
        <taxon>Fungi</taxon>
        <taxon>Dikarya</taxon>
        <taxon>Basidiomycota</taxon>
        <taxon>Ustilaginomycotina</taxon>
        <taxon>Malasseziomycetes</taxon>
        <taxon>Malasseziales</taxon>
        <taxon>Malasseziaceae</taxon>
        <taxon>Malassezia</taxon>
    </lineage>
</organism>
<evidence type="ECO:0000256" key="1">
    <source>
        <dbReference type="ARBA" id="ARBA00008306"/>
    </source>
</evidence>
<dbReference type="AlphaFoldDB" id="A0AAF0J7U0"/>
<dbReference type="EMBL" id="CP119882">
    <property type="protein sequence ID" value="WFD36987.1"/>
    <property type="molecule type" value="Genomic_DNA"/>
</dbReference>
<evidence type="ECO:0000259" key="4">
    <source>
        <dbReference type="Pfam" id="PF02582"/>
    </source>
</evidence>
<dbReference type="Pfam" id="PF02582">
    <property type="entry name" value="DUF155"/>
    <property type="match status" value="1"/>
</dbReference>
<dbReference type="PANTHER" id="PTHR16255">
    <property type="entry name" value="REQUIRED FOR MEIOTIC NUCLEAR DIVISION PROTEIN 1 HOMOLOG"/>
    <property type="match status" value="1"/>
</dbReference>
<dbReference type="InterPro" id="IPR003734">
    <property type="entry name" value="DUF155"/>
</dbReference>
<keyword evidence="3" id="KW-0812">Transmembrane</keyword>
<protein>
    <submittedName>
        <fullName evidence="5">Sad1-interacting factor 3</fullName>
    </submittedName>
</protein>
<accession>A0AAF0J7U0</accession>
<dbReference type="PANTHER" id="PTHR16255:SF4">
    <property type="entry name" value="SPORULATION PROTEIN RMD8"/>
    <property type="match status" value="1"/>
</dbReference>
<feature type="region of interest" description="Disordered" evidence="2">
    <location>
        <begin position="297"/>
        <end position="329"/>
    </location>
</feature>
<proteinExistence type="inferred from homology"/>
<feature type="transmembrane region" description="Helical" evidence="3">
    <location>
        <begin position="571"/>
        <end position="596"/>
    </location>
</feature>
<dbReference type="InterPro" id="IPR051624">
    <property type="entry name" value="RMD1/Sad1-interacting"/>
</dbReference>
<evidence type="ECO:0000256" key="3">
    <source>
        <dbReference type="SAM" id="Phobius"/>
    </source>
</evidence>
<feature type="domain" description="DUF155" evidence="4">
    <location>
        <begin position="375"/>
        <end position="546"/>
    </location>
</feature>
<gene>
    <name evidence="5" type="primary">sif3</name>
    <name evidence="5" type="ORF">MCUN1_003879</name>
</gene>
<feature type="region of interest" description="Disordered" evidence="2">
    <location>
        <begin position="256"/>
        <end position="282"/>
    </location>
</feature>
<evidence type="ECO:0000313" key="6">
    <source>
        <dbReference type="Proteomes" id="UP001219933"/>
    </source>
</evidence>
<keyword evidence="3" id="KW-0472">Membrane</keyword>
<sequence>MSRAGPSNARSTRTVLRAPDEEAPMQRRNAGSLPGISSTASMLRSRRAASGRPTADESDTFEVETPGDAALDELGAGIVTPRAKGARPAHPAVDGEEPRPKTTLKGPLTTIRSQLNRPARISGGQRASAQLKGTPARVPRYSLPVRADKPVRASKVSGKHVLLPSDGQLAPMKNDEEEVPRHMLDPVYQTFERIPPALRESTELPRLTSYSIGTGIHMPTLLGFLRREHGVRPRLYEGCAYVMYFKPLLPGFGRATIRSSREPHSGRPGTESRHERELQQREESGYVGTYFESEGQQNMDDRGFIQGGEGEGAPSYSGENDTSTGEHGEEYIQHDDSGEAAIATHVNHASHDYDCKPNDKAPLSVREALQTGELIILPYGVIVLFNFSPEDEESVVEDVIASGSVRGVRKVFERETFHYCYDPDVPAPRIYNDFFTFRTPNHLLKLSLAHAIAQSTKLSEFEDSMHHTLELTSHIPRELAQTGELRVSRRGALRMSGRLFKLRVDVNLTSDVLDTPDLFWNEASLQALYDAIREYLEIDERAQTLNERLAVANDLLEIIHEHLNNNAMSKITWIIIALIVAACIVAVGEISARLLVHAKIK</sequence>
<evidence type="ECO:0000313" key="5">
    <source>
        <dbReference type="EMBL" id="WFD36987.1"/>
    </source>
</evidence>
<keyword evidence="3" id="KW-1133">Transmembrane helix</keyword>